<sequence>MEKKEMIAQIVARVADRLAQAGESVTAEQIAEALAEIDKLPGLLILTQEHGCDCHKLLESSRIKEKYRTSCALLQEYQVDMDSIDTVVLFNLTTEAMCKIASGITDTPYTKLAAEALLSGKKLYAAQEEVELCRYPAGAPGSYRCMMQTKLDKLVSWGLKICPAGKLEDCILGESALAAEALKENIPAEKAPEGAPAAENPKESAPAEGGAEKEITFCKRVITERDVIEANRNNVKVIRVTERNIVTALARDAAAAGNIRLVKE</sequence>
<dbReference type="RefSeq" id="WP_006861959.1">
    <property type="nucleotide sequence ID" value="NZ_ACCL02000009.1"/>
</dbReference>
<keyword evidence="3" id="KW-1185">Reference proteome</keyword>
<evidence type="ECO:0000256" key="1">
    <source>
        <dbReference type="SAM" id="MobiDB-lite"/>
    </source>
</evidence>
<dbReference type="STRING" id="168384.SAMN05660368_02407"/>
<organism evidence="2 3">
    <name type="scientific">Marvinbryantia formatexigens DSM 14469</name>
    <dbReference type="NCBI Taxonomy" id="478749"/>
    <lineage>
        <taxon>Bacteria</taxon>
        <taxon>Bacillati</taxon>
        <taxon>Bacillota</taxon>
        <taxon>Clostridia</taxon>
        <taxon>Lachnospirales</taxon>
        <taxon>Lachnospiraceae</taxon>
        <taxon>Marvinbryantia</taxon>
    </lineage>
</organism>
<comment type="caution">
    <text evidence="2">The sequence shown here is derived from an EMBL/GenBank/DDBJ whole genome shotgun (WGS) entry which is preliminary data.</text>
</comment>
<dbReference type="Proteomes" id="UP000005561">
    <property type="component" value="Unassembled WGS sequence"/>
</dbReference>
<accession>C6LEW6</accession>
<proteinExistence type="predicted"/>
<dbReference type="OrthoDB" id="2066004at2"/>
<evidence type="ECO:0000313" key="3">
    <source>
        <dbReference type="Proteomes" id="UP000005561"/>
    </source>
</evidence>
<feature type="region of interest" description="Disordered" evidence="1">
    <location>
        <begin position="188"/>
        <end position="210"/>
    </location>
</feature>
<dbReference type="eggNOG" id="ENOG5030K1J">
    <property type="taxonomic scope" value="Bacteria"/>
</dbReference>
<protein>
    <recommendedName>
        <fullName evidence="4">Ethanolamine utilization protein</fullName>
    </recommendedName>
</protein>
<name>C6LEW6_9FIRM</name>
<dbReference type="EMBL" id="ACCL02000009">
    <property type="protein sequence ID" value="EET60705.1"/>
    <property type="molecule type" value="Genomic_DNA"/>
</dbReference>
<evidence type="ECO:0000313" key="2">
    <source>
        <dbReference type="EMBL" id="EET60705.1"/>
    </source>
</evidence>
<reference evidence="2" key="1">
    <citation type="submission" date="2009-07" db="EMBL/GenBank/DDBJ databases">
        <authorList>
            <person name="Weinstock G."/>
            <person name="Sodergren E."/>
            <person name="Clifton S."/>
            <person name="Fulton L."/>
            <person name="Fulton B."/>
            <person name="Courtney L."/>
            <person name="Fronick C."/>
            <person name="Harrison M."/>
            <person name="Strong C."/>
            <person name="Farmer C."/>
            <person name="Delahaunty K."/>
            <person name="Markovic C."/>
            <person name="Hall O."/>
            <person name="Minx P."/>
            <person name="Tomlinson C."/>
            <person name="Mitreva M."/>
            <person name="Nelson J."/>
            <person name="Hou S."/>
            <person name="Wollam A."/>
            <person name="Pepin K.H."/>
            <person name="Johnson M."/>
            <person name="Bhonagiri V."/>
            <person name="Nash W.E."/>
            <person name="Warren W."/>
            <person name="Chinwalla A."/>
            <person name="Mardis E.R."/>
            <person name="Wilson R.K."/>
        </authorList>
    </citation>
    <scope>NUCLEOTIDE SEQUENCE [LARGE SCALE GENOMIC DNA]</scope>
    <source>
        <strain evidence="2">DSM 14469</strain>
    </source>
</reference>
<gene>
    <name evidence="2" type="ORF">BRYFOR_07167</name>
</gene>
<dbReference type="AlphaFoldDB" id="C6LEW6"/>
<evidence type="ECO:0008006" key="4">
    <source>
        <dbReference type="Google" id="ProtNLM"/>
    </source>
</evidence>